<dbReference type="Pfam" id="PF22794">
    <property type="entry name" value="jr-ZPR1"/>
    <property type="match status" value="2"/>
</dbReference>
<dbReference type="FunFam" id="2.20.25.420:FF:000001">
    <property type="entry name" value="Zinc finger protein ZPR1"/>
    <property type="match status" value="1"/>
</dbReference>
<dbReference type="Proteomes" id="UP001347796">
    <property type="component" value="Unassembled WGS sequence"/>
</dbReference>
<sequence length="429" mass="48089">MAETKKPLFRDITAEDDDPEITEIESLCLNCEEQGVTRLFLTRIPFFQEVIISSFNCDHCNYKNAELQPGAKIQDYGVSYTVKIKTPNDLNRQVVQSSYATVKIPELEFEVPPNKGVLTTVEGIIDRAVTGLLQDQVLRKIQHPEVAAQIEEFTKKLEKLKELDEPCTLIVEDPTGNSFVENLHVPNKDPDMKINRYKRSVSQDEQLGMMGSSDTDGLNTETAAPVEKDEIIQLPSNCPNCNSPCTINMKMVNIPNFKEVVIMACNCDACGYRDNDVKGASGMQEKGVRITLHITDKSDLSRDLLKTETSCISIPELELESQMGTLGGKFTTVEGILTNIRDQLGANPFMTGDSSTGDKVKKFCEDVDQIIQGNRLNVHLILDDPAGNSYLQNVYAPEDDPEMKVEHYERTFEQNEELGLNDMKTENYD</sequence>
<dbReference type="AlphaFoldDB" id="A0AAN8JID3"/>
<accession>A0AAN8JID3</accession>
<evidence type="ECO:0000256" key="3">
    <source>
        <dbReference type="ARBA" id="ARBA00022723"/>
    </source>
</evidence>
<feature type="domain" description="Zinc finger ZPR1-type" evidence="8">
    <location>
        <begin position="236"/>
        <end position="393"/>
    </location>
</feature>
<dbReference type="FunFam" id="2.60.120.1040:FF:000003">
    <property type="entry name" value="Zinc finger protein zpr1"/>
    <property type="match status" value="1"/>
</dbReference>
<comment type="similarity">
    <text evidence="2">Belongs to the ZPR1 family.</text>
</comment>
<evidence type="ECO:0000259" key="8">
    <source>
        <dbReference type="SMART" id="SM00709"/>
    </source>
</evidence>
<evidence type="ECO:0000256" key="2">
    <source>
        <dbReference type="ARBA" id="ARBA00008354"/>
    </source>
</evidence>
<proteinExistence type="inferred from homology"/>
<dbReference type="PANTHER" id="PTHR10876:SF0">
    <property type="entry name" value="ZINC FINGER PROTEIN ZPR1"/>
    <property type="match status" value="1"/>
</dbReference>
<evidence type="ECO:0000313" key="10">
    <source>
        <dbReference type="Proteomes" id="UP001347796"/>
    </source>
</evidence>
<evidence type="ECO:0000256" key="6">
    <source>
        <dbReference type="ARBA" id="ARBA00022833"/>
    </source>
</evidence>
<protein>
    <recommendedName>
        <fullName evidence="8">Zinc finger ZPR1-type domain-containing protein</fullName>
    </recommendedName>
</protein>
<name>A0AAN8JID3_PATCE</name>
<evidence type="ECO:0000313" key="9">
    <source>
        <dbReference type="EMBL" id="KAK6174949.1"/>
    </source>
</evidence>
<dbReference type="SMART" id="SM00709">
    <property type="entry name" value="Zpr1"/>
    <property type="match status" value="2"/>
</dbReference>
<organism evidence="9 10">
    <name type="scientific">Patella caerulea</name>
    <name type="common">Rayed Mediterranean limpet</name>
    <dbReference type="NCBI Taxonomy" id="87958"/>
    <lineage>
        <taxon>Eukaryota</taxon>
        <taxon>Metazoa</taxon>
        <taxon>Spiralia</taxon>
        <taxon>Lophotrochozoa</taxon>
        <taxon>Mollusca</taxon>
        <taxon>Gastropoda</taxon>
        <taxon>Patellogastropoda</taxon>
        <taxon>Patelloidea</taxon>
        <taxon>Patellidae</taxon>
        <taxon>Patella</taxon>
    </lineage>
</organism>
<feature type="domain" description="Zinc finger ZPR1-type" evidence="8">
    <location>
        <begin position="26"/>
        <end position="182"/>
    </location>
</feature>
<dbReference type="EMBL" id="JAZGQO010000010">
    <property type="protein sequence ID" value="KAK6174949.1"/>
    <property type="molecule type" value="Genomic_DNA"/>
</dbReference>
<dbReference type="InterPro" id="IPR056180">
    <property type="entry name" value="ZPR1_jr_dom"/>
</dbReference>
<keyword evidence="6" id="KW-0862">Zinc</keyword>
<dbReference type="PANTHER" id="PTHR10876">
    <property type="entry name" value="ZINC FINGER PROTEIN ZPR1"/>
    <property type="match status" value="1"/>
</dbReference>
<evidence type="ECO:0000256" key="1">
    <source>
        <dbReference type="ARBA" id="ARBA00004123"/>
    </source>
</evidence>
<evidence type="ECO:0000256" key="7">
    <source>
        <dbReference type="ARBA" id="ARBA00023242"/>
    </source>
</evidence>
<dbReference type="InterPro" id="IPR042451">
    <property type="entry name" value="ZPR1_A/B_dom"/>
</dbReference>
<keyword evidence="7" id="KW-0539">Nucleus</keyword>
<keyword evidence="4" id="KW-0677">Repeat</keyword>
<keyword evidence="5" id="KW-0863">Zinc-finger</keyword>
<dbReference type="FunFam" id="2.60.120.1040:FF:000001">
    <property type="entry name" value="Zinc finger protein ZPR1"/>
    <property type="match status" value="1"/>
</dbReference>
<dbReference type="FunFam" id="2.20.25.420:FF:000002">
    <property type="entry name" value="Zinc finger protein ZPR1"/>
    <property type="match status" value="1"/>
</dbReference>
<dbReference type="InterPro" id="IPR040141">
    <property type="entry name" value="ZPR1"/>
</dbReference>
<reference evidence="9 10" key="1">
    <citation type="submission" date="2024-01" db="EMBL/GenBank/DDBJ databases">
        <title>The genome of the rayed Mediterranean limpet Patella caerulea (Linnaeus, 1758).</title>
        <authorList>
            <person name="Anh-Thu Weber A."/>
            <person name="Halstead-Nussloch G."/>
        </authorList>
    </citation>
    <scope>NUCLEOTIDE SEQUENCE [LARGE SCALE GENOMIC DNA]</scope>
    <source>
        <strain evidence="9">AATW-2023a</strain>
        <tissue evidence="9">Whole specimen</tissue>
    </source>
</reference>
<keyword evidence="3" id="KW-0479">Metal-binding</keyword>
<evidence type="ECO:0000256" key="4">
    <source>
        <dbReference type="ARBA" id="ARBA00022737"/>
    </source>
</evidence>
<keyword evidence="10" id="KW-1185">Reference proteome</keyword>
<dbReference type="InterPro" id="IPR004457">
    <property type="entry name" value="Znf_ZPR1"/>
</dbReference>
<comment type="subcellular location">
    <subcellularLocation>
        <location evidence="1">Nucleus</location>
    </subcellularLocation>
</comment>
<dbReference type="GO" id="GO:0005634">
    <property type="term" value="C:nucleus"/>
    <property type="evidence" value="ECO:0007669"/>
    <property type="project" value="UniProtKB-SubCell"/>
</dbReference>
<dbReference type="Pfam" id="PF03367">
    <property type="entry name" value="Zn_ribbon_ZPR1"/>
    <property type="match status" value="2"/>
</dbReference>
<evidence type="ECO:0000256" key="5">
    <source>
        <dbReference type="ARBA" id="ARBA00022771"/>
    </source>
</evidence>
<gene>
    <name evidence="9" type="ORF">SNE40_013501</name>
</gene>
<dbReference type="Gene3D" id="2.60.120.1040">
    <property type="entry name" value="ZPR1, A/B domain"/>
    <property type="match status" value="2"/>
</dbReference>
<dbReference type="NCBIfam" id="TIGR00310">
    <property type="entry name" value="ZPR1_znf"/>
    <property type="match status" value="2"/>
</dbReference>
<dbReference type="Gene3D" id="2.20.25.420">
    <property type="entry name" value="ZPR1, zinc finger domain"/>
    <property type="match status" value="2"/>
</dbReference>
<comment type="caution">
    <text evidence="9">The sequence shown here is derived from an EMBL/GenBank/DDBJ whole genome shotgun (WGS) entry which is preliminary data.</text>
</comment>
<dbReference type="GO" id="GO:0008270">
    <property type="term" value="F:zinc ion binding"/>
    <property type="evidence" value="ECO:0007669"/>
    <property type="project" value="UniProtKB-KW"/>
</dbReference>
<dbReference type="InterPro" id="IPR042452">
    <property type="entry name" value="ZPR1_Znf1/2"/>
</dbReference>